<evidence type="ECO:0000256" key="1">
    <source>
        <dbReference type="ARBA" id="ARBA00023015"/>
    </source>
</evidence>
<evidence type="ECO:0000256" key="3">
    <source>
        <dbReference type="ARBA" id="ARBA00023163"/>
    </source>
</evidence>
<dbReference type="PROSITE" id="PS50977">
    <property type="entry name" value="HTH_TETR_2"/>
    <property type="match status" value="1"/>
</dbReference>
<dbReference type="InterPro" id="IPR050109">
    <property type="entry name" value="HTH-type_TetR-like_transc_reg"/>
</dbReference>
<keyword evidence="7" id="KW-1185">Reference proteome</keyword>
<feature type="DNA-binding region" description="H-T-H motif" evidence="4">
    <location>
        <begin position="48"/>
        <end position="67"/>
    </location>
</feature>
<dbReference type="Gene3D" id="1.10.357.10">
    <property type="entry name" value="Tetracycline Repressor, domain 2"/>
    <property type="match status" value="1"/>
</dbReference>
<dbReference type="SUPFAM" id="SSF46689">
    <property type="entry name" value="Homeodomain-like"/>
    <property type="match status" value="1"/>
</dbReference>
<dbReference type="InterPro" id="IPR041347">
    <property type="entry name" value="MftR_C"/>
</dbReference>
<dbReference type="PANTHER" id="PTHR30055">
    <property type="entry name" value="HTH-TYPE TRANSCRIPTIONAL REGULATOR RUTR"/>
    <property type="match status" value="1"/>
</dbReference>
<dbReference type="PANTHER" id="PTHR30055:SF238">
    <property type="entry name" value="MYCOFACTOCIN BIOSYNTHESIS TRANSCRIPTIONAL REGULATOR MFTR-RELATED"/>
    <property type="match status" value="1"/>
</dbReference>
<sequence>MVAWVPTMTSTMGDVDLDGRRLRTRRSREAMSRAAFDLLAERGFGALGVEEIAERAGVTRRTFSRHFCSIEEAVLGDVDQDVHRLNAALSRRPSAESPLVAFRGAVDDWLTAEYGGANASRLIRRWELFRRIESEPALFAGYQRIRAEGGQESVRIIAARLGVDAVSDLRPAAAVAAGSGMLLAASRAWADGEDPAALPRLVDRFFATLDALVTEIRFEESRS</sequence>
<dbReference type="Pfam" id="PF00440">
    <property type="entry name" value="TetR_N"/>
    <property type="match status" value="1"/>
</dbReference>
<keyword evidence="1" id="KW-0805">Transcription regulation</keyword>
<evidence type="ECO:0000256" key="4">
    <source>
        <dbReference type="PROSITE-ProRule" id="PRU00335"/>
    </source>
</evidence>
<accession>A0ABV3FXW9</accession>
<reference evidence="6 7" key="1">
    <citation type="submission" date="2024-06" db="EMBL/GenBank/DDBJ databases">
        <title>The Natural Products Discovery Center: Release of the First 8490 Sequenced Strains for Exploring Actinobacteria Biosynthetic Diversity.</title>
        <authorList>
            <person name="Kalkreuter E."/>
            <person name="Kautsar S.A."/>
            <person name="Yang D."/>
            <person name="Bader C.D."/>
            <person name="Teijaro C.N."/>
            <person name="Fluegel L."/>
            <person name="Davis C.M."/>
            <person name="Simpson J.R."/>
            <person name="Lauterbach L."/>
            <person name="Steele A.D."/>
            <person name="Gui C."/>
            <person name="Meng S."/>
            <person name="Li G."/>
            <person name="Viehrig K."/>
            <person name="Ye F."/>
            <person name="Su P."/>
            <person name="Kiefer A.F."/>
            <person name="Nichols A."/>
            <person name="Cepeda A.J."/>
            <person name="Yan W."/>
            <person name="Fan B."/>
            <person name="Jiang Y."/>
            <person name="Adhikari A."/>
            <person name="Zheng C.-J."/>
            <person name="Schuster L."/>
            <person name="Cowan T.M."/>
            <person name="Smanski M.J."/>
            <person name="Chevrette M.G."/>
            <person name="De Carvalho L.P.S."/>
            <person name="Shen B."/>
        </authorList>
    </citation>
    <scope>NUCLEOTIDE SEQUENCE [LARGE SCALE GENOMIC DNA]</scope>
    <source>
        <strain evidence="6 7">NPDC050403</strain>
    </source>
</reference>
<comment type="caution">
    <text evidence="6">The sequence shown here is derived from an EMBL/GenBank/DDBJ whole genome shotgun (WGS) entry which is preliminary data.</text>
</comment>
<dbReference type="InterPro" id="IPR009057">
    <property type="entry name" value="Homeodomain-like_sf"/>
</dbReference>
<evidence type="ECO:0000259" key="5">
    <source>
        <dbReference type="PROSITE" id="PS50977"/>
    </source>
</evidence>
<dbReference type="Pfam" id="PF17754">
    <property type="entry name" value="TetR_C_14"/>
    <property type="match status" value="1"/>
</dbReference>
<dbReference type="EMBL" id="JBFAKC010000009">
    <property type="protein sequence ID" value="MEV0710041.1"/>
    <property type="molecule type" value="Genomic_DNA"/>
</dbReference>
<dbReference type="InterPro" id="IPR001647">
    <property type="entry name" value="HTH_TetR"/>
</dbReference>
<evidence type="ECO:0000256" key="2">
    <source>
        <dbReference type="ARBA" id="ARBA00023125"/>
    </source>
</evidence>
<proteinExistence type="predicted"/>
<protein>
    <submittedName>
        <fullName evidence="6">TetR family transcriptional regulator</fullName>
    </submittedName>
</protein>
<dbReference type="Gene3D" id="1.10.10.60">
    <property type="entry name" value="Homeodomain-like"/>
    <property type="match status" value="1"/>
</dbReference>
<keyword evidence="2 4" id="KW-0238">DNA-binding</keyword>
<feature type="domain" description="HTH tetR-type" evidence="5">
    <location>
        <begin position="25"/>
        <end position="85"/>
    </location>
</feature>
<dbReference type="RefSeq" id="WP_198654163.1">
    <property type="nucleotide sequence ID" value="NZ_JBEXKW010000007.1"/>
</dbReference>
<evidence type="ECO:0000313" key="6">
    <source>
        <dbReference type="EMBL" id="MEV0710041.1"/>
    </source>
</evidence>
<dbReference type="PRINTS" id="PR00455">
    <property type="entry name" value="HTHTETR"/>
</dbReference>
<evidence type="ECO:0000313" key="7">
    <source>
        <dbReference type="Proteomes" id="UP001551695"/>
    </source>
</evidence>
<gene>
    <name evidence="6" type="ORF">AB0I48_20965</name>
</gene>
<organism evidence="6 7">
    <name type="scientific">Nocardia aurea</name>
    <dbReference type="NCBI Taxonomy" id="2144174"/>
    <lineage>
        <taxon>Bacteria</taxon>
        <taxon>Bacillati</taxon>
        <taxon>Actinomycetota</taxon>
        <taxon>Actinomycetes</taxon>
        <taxon>Mycobacteriales</taxon>
        <taxon>Nocardiaceae</taxon>
        <taxon>Nocardia</taxon>
    </lineage>
</organism>
<keyword evidence="3" id="KW-0804">Transcription</keyword>
<dbReference type="Proteomes" id="UP001551695">
    <property type="component" value="Unassembled WGS sequence"/>
</dbReference>
<name>A0ABV3FXW9_9NOCA</name>